<keyword evidence="1" id="KW-0175">Coiled coil</keyword>
<dbReference type="AlphaFoldDB" id="A0A6A5T935"/>
<feature type="coiled-coil region" evidence="1">
    <location>
        <begin position="413"/>
        <end position="447"/>
    </location>
</feature>
<protein>
    <submittedName>
        <fullName evidence="3">Uncharacterized protein</fullName>
    </submittedName>
</protein>
<sequence>MWMPNRPSPGATRTPSVHSIASFYSSNRSKSMTSSSVQRQSRSYESDNFSDTASEDDNTYPHHTLDITVPPMWQSRPQQSGPTASLFSQKRGDHVDYVASVAPVAVKSQYHDQQEFVKRPIDDDATSRSSTLDGDEEDLEFLAKTPKTQHMMIFKPAVTDNEPLSPVPAQYVPGPLESQLAALMSKLIFLEQDNHAISIRPEEYHETLGRLKALEEEKKNWWKRHEAVWALRDEDVENNIKIRGMLASCRRELEATKILRDEDLKNVQLVRSRLAEKTRELERLQAQTGRASPNRGRPGSFFERRDTSDLFTAAKIAALEQRALELEERNSDLVAQLETSRGSSSIDDLNRLTAHQAWKDTVAGLESTIKAKDAELERTRASGASTGGQMDWYRIEALLEEHASYRESVGGKLQALRCEKETLQKDLHRKENECQALELKVQILQRRASVL</sequence>
<feature type="compositionally biased region" description="Polar residues" evidence="2">
    <location>
        <begin position="75"/>
        <end position="87"/>
    </location>
</feature>
<evidence type="ECO:0000256" key="1">
    <source>
        <dbReference type="SAM" id="Coils"/>
    </source>
</evidence>
<evidence type="ECO:0000256" key="2">
    <source>
        <dbReference type="SAM" id="MobiDB-lite"/>
    </source>
</evidence>
<feature type="compositionally biased region" description="Low complexity" evidence="2">
    <location>
        <begin position="25"/>
        <end position="36"/>
    </location>
</feature>
<name>A0A6A5T935_9PLEO</name>
<organism evidence="3 4">
    <name type="scientific">Clathrospora elynae</name>
    <dbReference type="NCBI Taxonomy" id="706981"/>
    <lineage>
        <taxon>Eukaryota</taxon>
        <taxon>Fungi</taxon>
        <taxon>Dikarya</taxon>
        <taxon>Ascomycota</taxon>
        <taxon>Pezizomycotina</taxon>
        <taxon>Dothideomycetes</taxon>
        <taxon>Pleosporomycetidae</taxon>
        <taxon>Pleosporales</taxon>
        <taxon>Diademaceae</taxon>
        <taxon>Clathrospora</taxon>
    </lineage>
</organism>
<keyword evidence="4" id="KW-1185">Reference proteome</keyword>
<feature type="compositionally biased region" description="Basic and acidic residues" evidence="2">
    <location>
        <begin position="115"/>
        <end position="126"/>
    </location>
</feature>
<feature type="compositionally biased region" description="Polar residues" evidence="2">
    <location>
        <begin position="37"/>
        <end position="52"/>
    </location>
</feature>
<evidence type="ECO:0000313" key="3">
    <source>
        <dbReference type="EMBL" id="KAF1947256.1"/>
    </source>
</evidence>
<feature type="compositionally biased region" description="Polar residues" evidence="2">
    <location>
        <begin position="11"/>
        <end position="24"/>
    </location>
</feature>
<feature type="region of interest" description="Disordered" evidence="2">
    <location>
        <begin position="1"/>
        <end position="87"/>
    </location>
</feature>
<feature type="region of interest" description="Disordered" evidence="2">
    <location>
        <begin position="283"/>
        <end position="303"/>
    </location>
</feature>
<accession>A0A6A5T935</accession>
<dbReference type="EMBL" id="ML975999">
    <property type="protein sequence ID" value="KAF1947256.1"/>
    <property type="molecule type" value="Genomic_DNA"/>
</dbReference>
<dbReference type="Proteomes" id="UP000800038">
    <property type="component" value="Unassembled WGS sequence"/>
</dbReference>
<proteinExistence type="predicted"/>
<reference evidence="3" key="1">
    <citation type="journal article" date="2020" name="Stud. Mycol.">
        <title>101 Dothideomycetes genomes: a test case for predicting lifestyles and emergence of pathogens.</title>
        <authorList>
            <person name="Haridas S."/>
            <person name="Albert R."/>
            <person name="Binder M."/>
            <person name="Bloem J."/>
            <person name="Labutti K."/>
            <person name="Salamov A."/>
            <person name="Andreopoulos B."/>
            <person name="Baker S."/>
            <person name="Barry K."/>
            <person name="Bills G."/>
            <person name="Bluhm B."/>
            <person name="Cannon C."/>
            <person name="Castanera R."/>
            <person name="Culley D."/>
            <person name="Daum C."/>
            <person name="Ezra D."/>
            <person name="Gonzalez J."/>
            <person name="Henrissat B."/>
            <person name="Kuo A."/>
            <person name="Liang C."/>
            <person name="Lipzen A."/>
            <person name="Lutzoni F."/>
            <person name="Magnuson J."/>
            <person name="Mondo S."/>
            <person name="Nolan M."/>
            <person name="Ohm R."/>
            <person name="Pangilinan J."/>
            <person name="Park H.-J."/>
            <person name="Ramirez L."/>
            <person name="Alfaro M."/>
            <person name="Sun H."/>
            <person name="Tritt A."/>
            <person name="Yoshinaga Y."/>
            <person name="Zwiers L.-H."/>
            <person name="Turgeon B."/>
            <person name="Goodwin S."/>
            <person name="Spatafora J."/>
            <person name="Crous P."/>
            <person name="Grigoriev I."/>
        </authorList>
    </citation>
    <scope>NUCLEOTIDE SEQUENCE</scope>
    <source>
        <strain evidence="3">CBS 161.51</strain>
    </source>
</reference>
<dbReference type="OrthoDB" id="4186885at2759"/>
<gene>
    <name evidence="3" type="ORF">EJ02DRAFT_440467</name>
</gene>
<feature type="region of interest" description="Disordered" evidence="2">
    <location>
        <begin position="115"/>
        <end position="138"/>
    </location>
</feature>
<evidence type="ECO:0000313" key="4">
    <source>
        <dbReference type="Proteomes" id="UP000800038"/>
    </source>
</evidence>